<proteinExistence type="predicted"/>
<dbReference type="PANTHER" id="PTHR43065">
    <property type="entry name" value="SENSOR HISTIDINE KINASE"/>
    <property type="match status" value="1"/>
</dbReference>
<dbReference type="InterPro" id="IPR001294">
    <property type="entry name" value="Phytochrome"/>
</dbReference>
<dbReference type="Pfam" id="PF07568">
    <property type="entry name" value="HisKA_2"/>
    <property type="match status" value="1"/>
</dbReference>
<keyword evidence="4" id="KW-0675">Receptor</keyword>
<keyword evidence="7" id="KW-1185">Reference proteome</keyword>
<dbReference type="InterPro" id="IPR013515">
    <property type="entry name" value="Phytochrome_cen-reg"/>
</dbReference>
<dbReference type="PANTHER" id="PTHR43065:SF23">
    <property type="entry name" value="SENSOR HISTIDINE KINASE PDTAS"/>
    <property type="match status" value="1"/>
</dbReference>
<dbReference type="InterPro" id="IPR011495">
    <property type="entry name" value="Sig_transdc_His_kin_sub2_dim/P"/>
</dbReference>
<dbReference type="InterPro" id="IPR036890">
    <property type="entry name" value="HATPase_C_sf"/>
</dbReference>
<keyword evidence="1" id="KW-0600">Photoreceptor protein</keyword>
<evidence type="ECO:0000313" key="6">
    <source>
        <dbReference type="EMBL" id="MBB4858297.1"/>
    </source>
</evidence>
<dbReference type="GO" id="GO:0009881">
    <property type="term" value="F:photoreceptor activity"/>
    <property type="evidence" value="ECO:0007669"/>
    <property type="project" value="UniProtKB-KW"/>
</dbReference>
<gene>
    <name evidence="6" type="ORF">HNO88_001616</name>
</gene>
<dbReference type="SMART" id="SM00065">
    <property type="entry name" value="GAF"/>
    <property type="match status" value="1"/>
</dbReference>
<evidence type="ECO:0000259" key="5">
    <source>
        <dbReference type="PROSITE" id="PS50046"/>
    </source>
</evidence>
<keyword evidence="6" id="KW-0808">Transferase</keyword>
<dbReference type="GO" id="GO:0016301">
    <property type="term" value="F:kinase activity"/>
    <property type="evidence" value="ECO:0007669"/>
    <property type="project" value="UniProtKB-KW"/>
</dbReference>
<dbReference type="SUPFAM" id="SSF55874">
    <property type="entry name" value="ATPase domain of HSP90 chaperone/DNA topoisomerase II/histidine kinase"/>
    <property type="match status" value="1"/>
</dbReference>
<evidence type="ECO:0000256" key="1">
    <source>
        <dbReference type="ARBA" id="ARBA00022543"/>
    </source>
</evidence>
<dbReference type="InterPro" id="IPR035965">
    <property type="entry name" value="PAS-like_dom_sf"/>
</dbReference>
<name>A0A7W7K8P5_9SPHN</name>
<sequence length="700" mass="77186">MPGAIQPHGLLLVADGTSGAIVGGAGNLEERFGGDWLGRSVADLLGIEVAQRLEQSEEQRCQLGWLSQAGVDGAAVRQGAHWLIQLEPASADMRAVDVLGWMDETGLQFERAGNLVELCERAAKSFSDLTGYDRVMIYRFLDDDAGEVIAECNASGISGFRNHRFPGSDIPQQARGLYVRNRVRVIPDVHYQPQPIRPAEFAGLDLSDIDSRSVSPIHIQYLKNMGVSASASMSIVRDGLLWGLVACHNTTPRNLDMAQRRAAQLVAAGLARQIGAKEEAEAYRDRIRVRAEEDALLSQLSEDGDLYRMLSGSSDALRRVFGADGLAIIHGTKLHLDGRCPDRDDVREVARWVRDKSAVPFYTNELGKVFAPATAYADHASGLLAVTISTQVPTILLWFRAEEEQLVKWAGNPHEGKAMTPGEMLTPRASFEAWSQIVHGKSRTWTAGEVEGAHRLIAKLYEIRQNIRQRELSESLQIALSDKDRLIEQKDTLIKEVNHRVQNSIQLVMAFLNLQARASAGDEATVRSLEEAQRRLSAVGLVHRRLYTDDNVESVDLSRYLQELVDDLRMSMGAEWRDYISTSFAPIMILADNAVHVGLILVELVINAQKYAYSGRPGPIAISLEQHRARFRLIVADQGQGRIGNREGFGSRMLKTLVQRLDGVIEDDDNRPGLRVIFSAPLDPSGRMTNSPLASVGLGA</sequence>
<dbReference type="InterPro" id="IPR003018">
    <property type="entry name" value="GAF"/>
</dbReference>
<evidence type="ECO:0000313" key="7">
    <source>
        <dbReference type="Proteomes" id="UP000555448"/>
    </source>
</evidence>
<evidence type="ECO:0000256" key="4">
    <source>
        <dbReference type="ARBA" id="ARBA00023170"/>
    </source>
</evidence>
<dbReference type="Gene3D" id="3.30.450.270">
    <property type="match status" value="1"/>
</dbReference>
<dbReference type="Pfam" id="PF08446">
    <property type="entry name" value="PAS_2"/>
    <property type="match status" value="1"/>
</dbReference>
<dbReference type="GO" id="GO:0006355">
    <property type="term" value="P:regulation of DNA-templated transcription"/>
    <property type="evidence" value="ECO:0007669"/>
    <property type="project" value="InterPro"/>
</dbReference>
<dbReference type="InterPro" id="IPR016132">
    <property type="entry name" value="Phyto_chromo_attachment"/>
</dbReference>
<organism evidence="6 7">
    <name type="scientific">Novosphingobium chloroacetimidivorans</name>
    <dbReference type="NCBI Taxonomy" id="1428314"/>
    <lineage>
        <taxon>Bacteria</taxon>
        <taxon>Pseudomonadati</taxon>
        <taxon>Pseudomonadota</taxon>
        <taxon>Alphaproteobacteria</taxon>
        <taxon>Sphingomonadales</taxon>
        <taxon>Sphingomonadaceae</taxon>
        <taxon>Novosphingobium</taxon>
    </lineage>
</organism>
<dbReference type="Proteomes" id="UP000555448">
    <property type="component" value="Unassembled WGS sequence"/>
</dbReference>
<reference evidence="6 7" key="1">
    <citation type="submission" date="2020-08" db="EMBL/GenBank/DDBJ databases">
        <title>Functional genomics of gut bacteria from endangered species of beetles.</title>
        <authorList>
            <person name="Carlos-Shanley C."/>
        </authorList>
    </citation>
    <scope>NUCLEOTIDE SEQUENCE [LARGE SCALE GENOMIC DNA]</scope>
    <source>
        <strain evidence="6 7">S00245</strain>
    </source>
</reference>
<dbReference type="InterPro" id="IPR043150">
    <property type="entry name" value="Phytochrome_PHY_sf"/>
</dbReference>
<keyword evidence="6" id="KW-0418">Kinase</keyword>
<dbReference type="Pfam" id="PF01590">
    <property type="entry name" value="GAF"/>
    <property type="match status" value="1"/>
</dbReference>
<dbReference type="InterPro" id="IPR029016">
    <property type="entry name" value="GAF-like_dom_sf"/>
</dbReference>
<dbReference type="PROSITE" id="PS50046">
    <property type="entry name" value="PHYTOCHROME_2"/>
    <property type="match status" value="1"/>
</dbReference>
<dbReference type="EMBL" id="JACHLR010000005">
    <property type="protein sequence ID" value="MBB4858297.1"/>
    <property type="molecule type" value="Genomic_DNA"/>
</dbReference>
<keyword evidence="2" id="KW-0716">Sensory transduction</keyword>
<keyword evidence="3" id="KW-0157">Chromophore</keyword>
<dbReference type="PRINTS" id="PR01033">
    <property type="entry name" value="PHYTOCHROME"/>
</dbReference>
<dbReference type="Gene3D" id="3.30.450.40">
    <property type="match status" value="1"/>
</dbReference>
<feature type="domain" description="Phytochrome chromophore attachment site" evidence="5">
    <location>
        <begin position="114"/>
        <end position="268"/>
    </location>
</feature>
<dbReference type="SUPFAM" id="SSF55781">
    <property type="entry name" value="GAF domain-like"/>
    <property type="match status" value="2"/>
</dbReference>
<accession>A0A7W7K8P5</accession>
<evidence type="ECO:0000256" key="2">
    <source>
        <dbReference type="ARBA" id="ARBA00022606"/>
    </source>
</evidence>
<dbReference type="SUPFAM" id="SSF55785">
    <property type="entry name" value="PYP-like sensor domain (PAS domain)"/>
    <property type="match status" value="1"/>
</dbReference>
<protein>
    <submittedName>
        <fullName evidence="6">Light-regulated signal transduction histidine kinase (Bacteriophytochrome)</fullName>
    </submittedName>
</protein>
<dbReference type="Gene3D" id="3.30.450.20">
    <property type="entry name" value="PAS domain"/>
    <property type="match status" value="1"/>
</dbReference>
<evidence type="ECO:0000256" key="3">
    <source>
        <dbReference type="ARBA" id="ARBA00022991"/>
    </source>
</evidence>
<dbReference type="GO" id="GO:0009584">
    <property type="term" value="P:detection of visible light"/>
    <property type="evidence" value="ECO:0007669"/>
    <property type="project" value="InterPro"/>
</dbReference>
<dbReference type="InterPro" id="IPR013654">
    <property type="entry name" value="PAS_2"/>
</dbReference>
<comment type="caution">
    <text evidence="6">The sequence shown here is derived from an EMBL/GenBank/DDBJ whole genome shotgun (WGS) entry which is preliminary data.</text>
</comment>
<dbReference type="Gene3D" id="3.30.565.10">
    <property type="entry name" value="Histidine kinase-like ATPase, C-terminal domain"/>
    <property type="match status" value="1"/>
</dbReference>
<dbReference type="AlphaFoldDB" id="A0A7W7K8P5"/>
<dbReference type="Pfam" id="PF00360">
    <property type="entry name" value="PHY"/>
    <property type="match status" value="1"/>
</dbReference>